<feature type="transmembrane region" description="Helical" evidence="1">
    <location>
        <begin position="63"/>
        <end position="82"/>
    </location>
</feature>
<evidence type="ECO:0008006" key="3">
    <source>
        <dbReference type="Google" id="ProtNLM"/>
    </source>
</evidence>
<dbReference type="InterPro" id="IPR052712">
    <property type="entry name" value="Acid_resist_chaperone_HdeD"/>
</dbReference>
<dbReference type="Pfam" id="PF03729">
    <property type="entry name" value="DUF308"/>
    <property type="match status" value="2"/>
</dbReference>
<dbReference type="PANTHER" id="PTHR34989">
    <property type="entry name" value="PROTEIN HDED"/>
    <property type="match status" value="1"/>
</dbReference>
<dbReference type="PANTHER" id="PTHR34989:SF1">
    <property type="entry name" value="PROTEIN HDED"/>
    <property type="match status" value="1"/>
</dbReference>
<gene>
    <name evidence="2" type="ORF">HMPREF9726_01094</name>
</gene>
<organism evidence="2">
    <name type="scientific">Treponema denticola H-22</name>
    <dbReference type="NCBI Taxonomy" id="999432"/>
    <lineage>
        <taxon>Bacteria</taxon>
        <taxon>Pseudomonadati</taxon>
        <taxon>Spirochaetota</taxon>
        <taxon>Spirochaetia</taxon>
        <taxon>Spirochaetales</taxon>
        <taxon>Treponemataceae</taxon>
        <taxon>Treponema</taxon>
    </lineage>
</organism>
<feature type="transmembrane region" description="Helical" evidence="1">
    <location>
        <begin position="144"/>
        <end position="169"/>
    </location>
</feature>
<protein>
    <recommendedName>
        <fullName evidence="3">Acid-resistance membrane protein</fullName>
    </recommendedName>
</protein>
<reference evidence="2" key="1">
    <citation type="submission" date="2012-01" db="EMBL/GenBank/DDBJ databases">
        <title>The Genome Sequence of Treponema denticola H-22.</title>
        <authorList>
            <consortium name="The Broad Institute Genome Sequencing Platform"/>
            <person name="Earl A."/>
            <person name="Ward D."/>
            <person name="Feldgarden M."/>
            <person name="Gevers D."/>
            <person name="Blanton J.M."/>
            <person name="Fenno C.J."/>
            <person name="Baranova O.V."/>
            <person name="Mathney J."/>
            <person name="Dewhirst F.E."/>
            <person name="Izard J."/>
            <person name="Young S.K."/>
            <person name="Zeng Q."/>
            <person name="Gargeya S."/>
            <person name="Fitzgerald M."/>
            <person name="Haas B."/>
            <person name="Abouelleil A."/>
            <person name="Alvarado L."/>
            <person name="Arachchi H.M."/>
            <person name="Berlin A."/>
            <person name="Chapman S.B."/>
            <person name="Gearin G."/>
            <person name="Goldberg J."/>
            <person name="Griggs A."/>
            <person name="Gujja S."/>
            <person name="Hansen M."/>
            <person name="Heiman D."/>
            <person name="Howarth C."/>
            <person name="Larimer J."/>
            <person name="Lui A."/>
            <person name="MacDonald P.J.P."/>
            <person name="McCowen C."/>
            <person name="Montmayeur A."/>
            <person name="Murphy C."/>
            <person name="Neiman D."/>
            <person name="Pearson M."/>
            <person name="Priest M."/>
            <person name="Roberts A."/>
            <person name="Saif S."/>
            <person name="Shea T."/>
            <person name="Sisk P."/>
            <person name="Stolte C."/>
            <person name="Sykes S."/>
            <person name="Wortman J."/>
            <person name="Nusbaum C."/>
            <person name="Birren B."/>
        </authorList>
    </citation>
    <scope>NUCLEOTIDE SEQUENCE [LARGE SCALE GENOMIC DNA]</scope>
    <source>
        <strain evidence="2">H-22</strain>
    </source>
</reference>
<dbReference type="EMBL" id="AGDV01000010">
    <property type="protein sequence ID" value="EMB33714.1"/>
    <property type="molecule type" value="Genomic_DNA"/>
</dbReference>
<dbReference type="PATRIC" id="fig|999432.5.peg.1140"/>
<name>A0A0E2EHN0_TREDN</name>
<sequence>MSEKKLSYSMIFLAIAVMSTVLGLVCIFNPDSITRIIVTIVGISLIVYGLVEIYQFLSIKMNTFLVLGIILIGLGLFCLVNPSAVLGLIGLVLGLFLVCLGAVEVKKSFDLKRFGVKLWWLWLIFAGIVCLIGLSGLFNPASISGLFASLIGFGFLINGVSSIWLFFVLKKRS</sequence>
<dbReference type="RefSeq" id="WP_002684050.1">
    <property type="nucleotide sequence ID" value="NZ_CM001795.1"/>
</dbReference>
<accession>A0A0E2EHN0</accession>
<dbReference type="InterPro" id="IPR005325">
    <property type="entry name" value="DUF308_memb"/>
</dbReference>
<dbReference type="GO" id="GO:0005886">
    <property type="term" value="C:plasma membrane"/>
    <property type="evidence" value="ECO:0007669"/>
    <property type="project" value="TreeGrafter"/>
</dbReference>
<comment type="caution">
    <text evidence="2">The sequence shown here is derived from an EMBL/GenBank/DDBJ whole genome shotgun (WGS) entry which is preliminary data.</text>
</comment>
<feature type="transmembrane region" description="Helical" evidence="1">
    <location>
        <begin position="88"/>
        <end position="106"/>
    </location>
</feature>
<dbReference type="HOGENOM" id="CLU_091585_8_0_12"/>
<evidence type="ECO:0000256" key="1">
    <source>
        <dbReference type="SAM" id="Phobius"/>
    </source>
</evidence>
<keyword evidence="1" id="KW-1133">Transmembrane helix</keyword>
<evidence type="ECO:0000313" key="2">
    <source>
        <dbReference type="EMBL" id="EMB33714.1"/>
    </source>
</evidence>
<feature type="transmembrane region" description="Helical" evidence="1">
    <location>
        <begin position="118"/>
        <end position="138"/>
    </location>
</feature>
<dbReference type="AlphaFoldDB" id="A0A0E2EHN0"/>
<dbReference type="Proteomes" id="UP000011705">
    <property type="component" value="Chromosome"/>
</dbReference>
<feature type="transmembrane region" description="Helical" evidence="1">
    <location>
        <begin position="33"/>
        <end position="51"/>
    </location>
</feature>
<proteinExistence type="predicted"/>
<keyword evidence="1" id="KW-0472">Membrane</keyword>
<keyword evidence="1" id="KW-0812">Transmembrane</keyword>